<dbReference type="Proteomes" id="UP000771797">
    <property type="component" value="Unassembled WGS sequence"/>
</dbReference>
<dbReference type="SUPFAM" id="SSF53335">
    <property type="entry name" value="S-adenosyl-L-methionine-dependent methyltransferases"/>
    <property type="match status" value="1"/>
</dbReference>
<reference evidence="1 2" key="1">
    <citation type="submission" date="2012-09" db="EMBL/GenBank/DDBJ databases">
        <title>Genome Sequence of alkane-degrading Bacterium Alcanivorax sp. 6-D-6.</title>
        <authorList>
            <person name="Lai Q."/>
            <person name="Shao Z."/>
        </authorList>
    </citation>
    <scope>NUCLEOTIDE SEQUENCE [LARGE SCALE GENOMIC DNA]</scope>
    <source>
        <strain evidence="1 2">6-D-6</strain>
    </source>
</reference>
<dbReference type="InterPro" id="IPR029063">
    <property type="entry name" value="SAM-dependent_MTases_sf"/>
</dbReference>
<keyword evidence="2" id="KW-1185">Reference proteome</keyword>
<dbReference type="GO" id="GO:0032259">
    <property type="term" value="P:methylation"/>
    <property type="evidence" value="ECO:0007669"/>
    <property type="project" value="UniProtKB-KW"/>
</dbReference>
<keyword evidence="1" id="KW-0489">Methyltransferase</keyword>
<proteinExistence type="predicted"/>
<dbReference type="Pfam" id="PF13489">
    <property type="entry name" value="Methyltransf_23"/>
    <property type="match status" value="1"/>
</dbReference>
<keyword evidence="1" id="KW-0808">Transferase</keyword>
<evidence type="ECO:0000313" key="1">
    <source>
        <dbReference type="EMBL" id="KAF0805098.1"/>
    </source>
</evidence>
<protein>
    <submittedName>
        <fullName evidence="1">Type 12 methyltransferase</fullName>
    </submittedName>
</protein>
<evidence type="ECO:0000313" key="2">
    <source>
        <dbReference type="Proteomes" id="UP000771797"/>
    </source>
</evidence>
<name>A0ABQ6Y736_9GAMM</name>
<dbReference type="Gene3D" id="3.40.50.150">
    <property type="entry name" value="Vaccinia Virus protein VP39"/>
    <property type="match status" value="1"/>
</dbReference>
<dbReference type="RefSeq" id="WP_166642971.1">
    <property type="nucleotide sequence ID" value="NZ_AQPF01000021.1"/>
</dbReference>
<sequence>MKVSCRLCQASDSRAFASVDGRDYWRCSRCQLTFLDQGQLPDRDQEKAQYDLHQNNPGDAGYRRFLDQLAAPLAERLPDGAEGLDYGCGPGPALARLMGERGFPMAVYDPLYRPETDVLAGQYDFITCTEVIEHLHWPHLEWRRFAQLVRPGGWLGLMTRWLTDDAHFPRWHYRRDPTHVCFWKPETFAWLARRDGWQVVYAENPAVILRKV</sequence>
<accession>A0ABQ6Y736</accession>
<organism evidence="1 2">
    <name type="scientific">Alcanivorax xiamenensis</name>
    <dbReference type="NCBI Taxonomy" id="1177156"/>
    <lineage>
        <taxon>Bacteria</taxon>
        <taxon>Pseudomonadati</taxon>
        <taxon>Pseudomonadota</taxon>
        <taxon>Gammaproteobacteria</taxon>
        <taxon>Oceanospirillales</taxon>
        <taxon>Alcanivoracaceae</taxon>
        <taxon>Alcanivorax</taxon>
    </lineage>
</organism>
<dbReference type="GO" id="GO:0008168">
    <property type="term" value="F:methyltransferase activity"/>
    <property type="evidence" value="ECO:0007669"/>
    <property type="project" value="UniProtKB-KW"/>
</dbReference>
<comment type="caution">
    <text evidence="1">The sequence shown here is derived from an EMBL/GenBank/DDBJ whole genome shotgun (WGS) entry which is preliminary data.</text>
</comment>
<dbReference type="EMBL" id="AQPF01000021">
    <property type="protein sequence ID" value="KAF0805098.1"/>
    <property type="molecule type" value="Genomic_DNA"/>
</dbReference>
<gene>
    <name evidence="1" type="ORF">A6D6_02608</name>
</gene>